<keyword evidence="3" id="KW-1185">Reference proteome</keyword>
<feature type="chain" id="PRO_5038103866" description="CBM-cenC domain-containing protein" evidence="1">
    <location>
        <begin position="22"/>
        <end position="184"/>
    </location>
</feature>
<keyword evidence="1" id="KW-0732">Signal</keyword>
<accession>A0A931FKI1</accession>
<evidence type="ECO:0000313" key="2">
    <source>
        <dbReference type="EMBL" id="MBF9143083.1"/>
    </source>
</evidence>
<organism evidence="2 3">
    <name type="scientific">Hymenobacter properus</name>
    <dbReference type="NCBI Taxonomy" id="2791026"/>
    <lineage>
        <taxon>Bacteria</taxon>
        <taxon>Pseudomonadati</taxon>
        <taxon>Bacteroidota</taxon>
        <taxon>Cytophagia</taxon>
        <taxon>Cytophagales</taxon>
        <taxon>Hymenobacteraceae</taxon>
        <taxon>Hymenobacter</taxon>
    </lineage>
</organism>
<proteinExistence type="predicted"/>
<dbReference type="InterPro" id="IPR008979">
    <property type="entry name" value="Galactose-bd-like_sf"/>
</dbReference>
<dbReference type="Gene3D" id="2.60.120.260">
    <property type="entry name" value="Galactose-binding domain-like"/>
    <property type="match status" value="1"/>
</dbReference>
<dbReference type="EMBL" id="JADQDP010000003">
    <property type="protein sequence ID" value="MBF9143083.1"/>
    <property type="molecule type" value="Genomic_DNA"/>
</dbReference>
<comment type="caution">
    <text evidence="2">The sequence shown here is derived from an EMBL/GenBank/DDBJ whole genome shotgun (WGS) entry which is preliminary data.</text>
</comment>
<dbReference type="PROSITE" id="PS51257">
    <property type="entry name" value="PROKAR_LIPOPROTEIN"/>
    <property type="match status" value="1"/>
</dbReference>
<protein>
    <recommendedName>
        <fullName evidence="4">CBM-cenC domain-containing protein</fullName>
    </recommendedName>
</protein>
<dbReference type="SUPFAM" id="SSF49785">
    <property type="entry name" value="Galactose-binding domain-like"/>
    <property type="match status" value="1"/>
</dbReference>
<evidence type="ECO:0000313" key="3">
    <source>
        <dbReference type="Proteomes" id="UP000645610"/>
    </source>
</evidence>
<dbReference type="Proteomes" id="UP000645610">
    <property type="component" value="Unassembled WGS sequence"/>
</dbReference>
<reference evidence="2 3" key="1">
    <citation type="submission" date="2020-11" db="EMBL/GenBank/DDBJ databases">
        <authorList>
            <person name="Kim M.K."/>
        </authorList>
    </citation>
    <scope>NUCLEOTIDE SEQUENCE [LARGE SCALE GENOMIC DNA]</scope>
    <source>
        <strain evidence="2 3">BT439</strain>
    </source>
</reference>
<dbReference type="AlphaFoldDB" id="A0A931FKI1"/>
<sequence>MKNTYYSFLALVLAACGHATSEKPAGYMAGNDFESVAGWTNGCDVPPSLTTSKAHSGRYSVKVGPAAEYSLGYSSVASKLSTTRFSKLKIKAWVNVPNDKSAATLVVEVDPATTAPDQKPLLWKGLELAKTAGGYNKWVEVEQTVDMPATITPESQLKVYMWRGANAGAEDIYLDDIELLNADK</sequence>
<name>A0A931FKI1_9BACT</name>
<evidence type="ECO:0000256" key="1">
    <source>
        <dbReference type="SAM" id="SignalP"/>
    </source>
</evidence>
<gene>
    <name evidence="2" type="ORF">I2I01_15655</name>
</gene>
<feature type="signal peptide" evidence="1">
    <location>
        <begin position="1"/>
        <end position="21"/>
    </location>
</feature>
<evidence type="ECO:0008006" key="4">
    <source>
        <dbReference type="Google" id="ProtNLM"/>
    </source>
</evidence>
<dbReference type="RefSeq" id="WP_196287401.1">
    <property type="nucleotide sequence ID" value="NZ_JADQDP010000003.1"/>
</dbReference>